<evidence type="ECO:0000256" key="1">
    <source>
        <dbReference type="ARBA" id="ARBA00006773"/>
    </source>
</evidence>
<proteinExistence type="inferred from homology"/>
<feature type="domain" description="Adenine deaminase C-terminal" evidence="6">
    <location>
        <begin position="426"/>
        <end position="570"/>
    </location>
</feature>
<evidence type="ECO:0000259" key="6">
    <source>
        <dbReference type="Pfam" id="PF13382"/>
    </source>
</evidence>
<protein>
    <recommendedName>
        <fullName evidence="2">adenine deaminase</fullName>
        <ecNumber evidence="2">3.5.4.2</ecNumber>
    </recommendedName>
</protein>
<dbReference type="Pfam" id="PF13382">
    <property type="entry name" value="Adenine_deam_C"/>
    <property type="match status" value="1"/>
</dbReference>
<evidence type="ECO:0000256" key="3">
    <source>
        <dbReference type="ARBA" id="ARBA00022801"/>
    </source>
</evidence>
<accession>A0ABQ5TI08</accession>
<dbReference type="SUPFAM" id="SSF51338">
    <property type="entry name" value="Composite domain of metallo-dependent hydrolases"/>
    <property type="match status" value="1"/>
</dbReference>
<name>A0ABQ5TI08_9BACI</name>
<evidence type="ECO:0000259" key="5">
    <source>
        <dbReference type="Pfam" id="PF01979"/>
    </source>
</evidence>
<dbReference type="InterPro" id="IPR006680">
    <property type="entry name" value="Amidohydro-rel"/>
</dbReference>
<dbReference type="Pfam" id="PF01979">
    <property type="entry name" value="Amidohydro_1"/>
    <property type="match status" value="1"/>
</dbReference>
<dbReference type="InterPro" id="IPR032466">
    <property type="entry name" value="Metal_Hydrolase"/>
</dbReference>
<reference evidence="7 8" key="1">
    <citation type="submission" date="2023-02" db="EMBL/GenBank/DDBJ databases">
        <title>Oceanobacillus kimchii IFOP_LL358 isolated form Alexandrium catenella lab strain.</title>
        <authorList>
            <person name="Gajardo G."/>
            <person name="Ueki S."/>
            <person name="Maruyama F."/>
        </authorList>
    </citation>
    <scope>NUCLEOTIDE SEQUENCE [LARGE SCALE GENOMIC DNA]</scope>
    <source>
        <strain evidence="7 8">IFOP_LL358</strain>
    </source>
</reference>
<evidence type="ECO:0000256" key="4">
    <source>
        <dbReference type="ARBA" id="ARBA00047720"/>
    </source>
</evidence>
<sequence length="579" mass="66226">MENGRNWRNRELRQHVKVIDGTVSPTLLLKNATYLNVHTKQWLEANIWIYEDRIVYVGEKLPEQTKGTEIYDCKDKFIVPGYIEPHSHPFQLANPEITATHAAKTGTTTLVNDNLTWYLLTNKKKAFSIIDQFNKLPISMFWWSRYDSQTTLQEENHFINTNDVLDWIEHPVVVQGGELTDWPSLLAGDDRLLYWIQETKRKGKPIEGHLPGASLRTLTKMKLLGISADHEAMTGEEVMNRLQLGYMVGLRYSPIRPDLPTILEDLLEYGLTTFDQLMLTMDGPTPYFMKDGVINTCIQIAIDKGIPIEDAYRMGSFHAAKHLRMDEELGSIAPGRIAHINILQEKDNPNPVSVLAKGQWIVKETKEIDIPPIIDWSNYEINEMNIDWDLTEDDLQFSVPVGMDVINDVIIKPYTIDSDVSFEELNEEKGEQFILLIDRKGKWRVNTIIRGFAPKLGALISSYSASGDIIIIGNSKKDIFIAWNRFKELKGGIILVNDGEILTEIPLQLGGSLPNEPMEQMIVLDKQLKDTLQKYGFAFYDPVYSLLFLSAFHLPFFRITQKGLLDVKNRDIVFPATMR</sequence>
<dbReference type="Gene3D" id="3.20.20.140">
    <property type="entry name" value="Metal-dependent hydrolases"/>
    <property type="match status" value="1"/>
</dbReference>
<dbReference type="InterPro" id="IPR006679">
    <property type="entry name" value="Adenine_deam"/>
</dbReference>
<comment type="caution">
    <text evidence="7">The sequence shown here is derived from an EMBL/GenBank/DDBJ whole genome shotgun (WGS) entry which is preliminary data.</text>
</comment>
<dbReference type="CDD" id="cd01295">
    <property type="entry name" value="AdeC"/>
    <property type="match status" value="1"/>
</dbReference>
<keyword evidence="8" id="KW-1185">Reference proteome</keyword>
<dbReference type="Gene3D" id="2.30.40.10">
    <property type="entry name" value="Urease, subunit C, domain 1"/>
    <property type="match status" value="1"/>
</dbReference>
<dbReference type="InterPro" id="IPR011059">
    <property type="entry name" value="Metal-dep_hydrolase_composite"/>
</dbReference>
<dbReference type="Proteomes" id="UP001275436">
    <property type="component" value="Unassembled WGS sequence"/>
</dbReference>
<dbReference type="EMBL" id="BSKO01000001">
    <property type="protein sequence ID" value="GLO65209.1"/>
    <property type="molecule type" value="Genomic_DNA"/>
</dbReference>
<dbReference type="EC" id="3.5.4.2" evidence="2"/>
<gene>
    <name evidence="7" type="ORF">MACH08_09930</name>
</gene>
<dbReference type="RefSeq" id="WP_077595911.1">
    <property type="nucleotide sequence ID" value="NZ_BSKO01000001.1"/>
</dbReference>
<dbReference type="PANTHER" id="PTHR11113:SF6">
    <property type="entry name" value="ADENINE DEAMINASE YERA-RELATED"/>
    <property type="match status" value="1"/>
</dbReference>
<feature type="domain" description="Amidohydrolase-related" evidence="5">
    <location>
        <begin position="77"/>
        <end position="360"/>
    </location>
</feature>
<dbReference type="SUPFAM" id="SSF51556">
    <property type="entry name" value="Metallo-dependent hydrolases"/>
    <property type="match status" value="1"/>
</dbReference>
<comment type="similarity">
    <text evidence="1">Belongs to the metallo-dependent hydrolases superfamily. Adenine deaminase family.</text>
</comment>
<keyword evidence="3" id="KW-0378">Hydrolase</keyword>
<evidence type="ECO:0000256" key="2">
    <source>
        <dbReference type="ARBA" id="ARBA00012782"/>
    </source>
</evidence>
<dbReference type="InterPro" id="IPR026912">
    <property type="entry name" value="Adenine_deam_C"/>
</dbReference>
<evidence type="ECO:0000313" key="8">
    <source>
        <dbReference type="Proteomes" id="UP001275436"/>
    </source>
</evidence>
<dbReference type="PANTHER" id="PTHR11113">
    <property type="entry name" value="N-ACETYLGLUCOSAMINE-6-PHOSPHATE DEACETYLASE"/>
    <property type="match status" value="1"/>
</dbReference>
<organism evidence="7 8">
    <name type="scientific">Oceanobacillus kimchii</name>
    <dbReference type="NCBI Taxonomy" id="746691"/>
    <lineage>
        <taxon>Bacteria</taxon>
        <taxon>Bacillati</taxon>
        <taxon>Bacillota</taxon>
        <taxon>Bacilli</taxon>
        <taxon>Bacillales</taxon>
        <taxon>Bacillaceae</taxon>
        <taxon>Oceanobacillus</taxon>
    </lineage>
</organism>
<comment type="catalytic activity">
    <reaction evidence="4">
        <text>adenine + H2O + H(+) = hypoxanthine + NH4(+)</text>
        <dbReference type="Rhea" id="RHEA:23688"/>
        <dbReference type="ChEBI" id="CHEBI:15377"/>
        <dbReference type="ChEBI" id="CHEBI:15378"/>
        <dbReference type="ChEBI" id="CHEBI:16708"/>
        <dbReference type="ChEBI" id="CHEBI:17368"/>
        <dbReference type="ChEBI" id="CHEBI:28938"/>
        <dbReference type="EC" id="3.5.4.2"/>
    </reaction>
</comment>
<evidence type="ECO:0000313" key="7">
    <source>
        <dbReference type="EMBL" id="GLO65209.1"/>
    </source>
</evidence>